<dbReference type="Pfam" id="PF13560">
    <property type="entry name" value="HTH_31"/>
    <property type="match status" value="1"/>
</dbReference>
<dbReference type="GO" id="GO:0003677">
    <property type="term" value="F:DNA binding"/>
    <property type="evidence" value="ECO:0007669"/>
    <property type="project" value="UniProtKB-KW"/>
</dbReference>
<keyword evidence="2" id="KW-0238">DNA-binding</keyword>
<dbReference type="SMART" id="SM00530">
    <property type="entry name" value="HTH_XRE"/>
    <property type="match status" value="1"/>
</dbReference>
<dbReference type="SUPFAM" id="SSF47413">
    <property type="entry name" value="lambda repressor-like DNA-binding domains"/>
    <property type="match status" value="1"/>
</dbReference>
<dbReference type="Proteomes" id="UP000318375">
    <property type="component" value="Segment"/>
</dbReference>
<gene>
    <name evidence="2" type="primary">184</name>
    <name evidence="2" type="ORF">SEA_PUPPER_184</name>
</gene>
<dbReference type="CDD" id="cd00093">
    <property type="entry name" value="HTH_XRE"/>
    <property type="match status" value="1"/>
</dbReference>
<feature type="domain" description="HTH cro/C1-type" evidence="1">
    <location>
        <begin position="12"/>
        <end position="69"/>
    </location>
</feature>
<dbReference type="InterPro" id="IPR010982">
    <property type="entry name" value="Lambda_DNA-bd_dom_sf"/>
</dbReference>
<dbReference type="InterPro" id="IPR001387">
    <property type="entry name" value="Cro/C1-type_HTH"/>
</dbReference>
<accession>A0A4Y6EIW1</accession>
<dbReference type="Gene3D" id="1.10.260.40">
    <property type="entry name" value="lambda repressor-like DNA-binding domains"/>
    <property type="match status" value="1"/>
</dbReference>
<protein>
    <submittedName>
        <fullName evidence="2">Helix-turn-helix DNA-binding protein</fullName>
    </submittedName>
</protein>
<dbReference type="EMBL" id="MK977695">
    <property type="protein sequence ID" value="QDF18670.1"/>
    <property type="molecule type" value="Genomic_DNA"/>
</dbReference>
<name>A0A4Y6EIW1_9CAUD</name>
<evidence type="ECO:0000259" key="1">
    <source>
        <dbReference type="PROSITE" id="PS50943"/>
    </source>
</evidence>
<dbReference type="PROSITE" id="PS50943">
    <property type="entry name" value="HTH_CROC1"/>
    <property type="match status" value="1"/>
</dbReference>
<evidence type="ECO:0000313" key="2">
    <source>
        <dbReference type="EMBL" id="QDF18670.1"/>
    </source>
</evidence>
<evidence type="ECO:0000313" key="3">
    <source>
        <dbReference type="Proteomes" id="UP000318375"/>
    </source>
</evidence>
<dbReference type="GeneID" id="64766203"/>
<dbReference type="KEGG" id="vg:64766203"/>
<sequence length="124" mass="13729">MSTQLWGQTAQLRLIRARVGLSQHDLASRLGVSRRTYQLMEQGRVPVPAGLLTDLDKVLDDFTAEVEKLRAVLIEKIGETVDLDEHADAWDLSVLAAVANSIPVVVDSAVDREARQKQQEGVLR</sequence>
<keyword evidence="3" id="KW-1185">Reference proteome</keyword>
<proteinExistence type="predicted"/>
<dbReference type="RefSeq" id="YP_010058972.1">
    <property type="nucleotide sequence ID" value="NC_054723.1"/>
</dbReference>
<reference evidence="2 3" key="1">
    <citation type="submission" date="2019-05" db="EMBL/GenBank/DDBJ databases">
        <authorList>
            <person name="Pope W.H."/>
            <person name="Garlena R.A."/>
            <person name="Russell D.A."/>
            <person name="Jacobs-Sera D."/>
            <person name="Hatfull G.F."/>
        </authorList>
    </citation>
    <scope>NUCLEOTIDE SEQUENCE [LARGE SCALE GENOMIC DNA]</scope>
</reference>
<organism evidence="2 3">
    <name type="scientific">Gordonia phage Pupper</name>
    <dbReference type="NCBI Taxonomy" id="2571249"/>
    <lineage>
        <taxon>Viruses</taxon>
        <taxon>Duplodnaviria</taxon>
        <taxon>Heunggongvirae</taxon>
        <taxon>Uroviricota</taxon>
        <taxon>Caudoviricetes</taxon>
        <taxon>Puppervirus</taxon>
        <taxon>Puppervirus Pupper</taxon>
    </lineage>
</organism>